<evidence type="ECO:0000313" key="3">
    <source>
        <dbReference type="EMBL" id="ESU40515.1"/>
    </source>
</evidence>
<evidence type="ECO:0000259" key="2">
    <source>
        <dbReference type="PROSITE" id="PS50026"/>
    </source>
</evidence>
<organism evidence="3 4">
    <name type="scientific">Giardia intestinalis</name>
    <name type="common">Giardia lamblia</name>
    <dbReference type="NCBI Taxonomy" id="5741"/>
    <lineage>
        <taxon>Eukaryota</taxon>
        <taxon>Metamonada</taxon>
        <taxon>Diplomonadida</taxon>
        <taxon>Hexamitidae</taxon>
        <taxon>Giardiinae</taxon>
        <taxon>Giardia</taxon>
    </lineage>
</organism>
<dbReference type="AlphaFoldDB" id="V6TU20"/>
<dbReference type="OrthoDB" id="283575at2759"/>
<evidence type="ECO:0000313" key="4">
    <source>
        <dbReference type="Proteomes" id="UP000018040"/>
    </source>
</evidence>
<keyword evidence="1" id="KW-0245">EGF-like domain</keyword>
<dbReference type="Proteomes" id="UP000018040">
    <property type="component" value="Unassembled WGS sequence"/>
</dbReference>
<feature type="domain" description="EGF-like" evidence="2">
    <location>
        <begin position="83"/>
        <end position="123"/>
    </location>
</feature>
<feature type="non-terminal residue" evidence="3">
    <location>
        <position position="1"/>
    </location>
</feature>
<protein>
    <recommendedName>
        <fullName evidence="2">EGF-like domain-containing protein</fullName>
    </recommendedName>
</protein>
<sequence>VSWMGSHSGHGECVLDRESYHYRCSCNSRYTRVGHKCVRTECVATVDGSPVVCGGFGDCQEQGDGAPKCICDKNAVKVGDFCTYPTCTDESHTNICGGVGACVRDGAAYSCDCRGLATGKLCDTCNTKKSVSINGECVPLGCLTSNKQDLCTPTGTCVKSDGAYHCRCPGMLVAVDGTCTSPACTDEELGLVCSGHGTCTISNLQDIKCTCGDGYTYVAPGRCILSSLINGGKVCSDHGHIVVASSDSSTMACQCSSIYTGTKCETCNTATAQMVNTECVAKKYIIEPSPNTRTTTPNVCGDTGEYTAFGDPSNPFITCTPKTSDAGTVSTYNGTFFAKPGCVRVSKIDKTRRFYCGFLEGLTDNLPTSTPPTCAVPSISPVPLKHAPMPS</sequence>
<reference evidence="3 4" key="2">
    <citation type="journal article" date="2013" name="Genome Biol. Evol.">
        <title>Genome sequencing of Giardia lamblia genotypes A2 and B isolates (DH and GS) and comparative analysis with the genomes of genotypes A1 and E (WB and Pig).</title>
        <authorList>
            <person name="Adam R.D."/>
            <person name="Dahlstrom E.W."/>
            <person name="Martens C.A."/>
            <person name="Bruno D.P."/>
            <person name="Barbian K.D."/>
            <person name="Ricklefs S.M."/>
            <person name="Hernandez M.M."/>
            <person name="Narla N.P."/>
            <person name="Patel R.B."/>
            <person name="Porcella S.F."/>
            <person name="Nash T.E."/>
        </authorList>
    </citation>
    <scope>NUCLEOTIDE SEQUENCE [LARGE SCALE GENOMIC DNA]</scope>
    <source>
        <strain evidence="3 4">GS</strain>
    </source>
</reference>
<dbReference type="PROSITE" id="PS50026">
    <property type="entry name" value="EGF_3"/>
    <property type="match status" value="1"/>
</dbReference>
<dbReference type="PROSITE" id="PS00022">
    <property type="entry name" value="EGF_1"/>
    <property type="match status" value="1"/>
</dbReference>
<dbReference type="InterPro" id="IPR000742">
    <property type="entry name" value="EGF"/>
</dbReference>
<proteinExistence type="predicted"/>
<comment type="caution">
    <text evidence="3">The sequence shown here is derived from an EMBL/GenBank/DDBJ whole genome shotgun (WGS) entry which is preliminary data.</text>
</comment>
<dbReference type="Gene3D" id="2.90.20.10">
    <property type="entry name" value="Plasmodium vivax P25 domain"/>
    <property type="match status" value="1"/>
</dbReference>
<gene>
    <name evidence="3" type="ORF">GSB_151941</name>
</gene>
<dbReference type="EMBL" id="AHHH01000211">
    <property type="protein sequence ID" value="ESU40515.1"/>
    <property type="molecule type" value="Genomic_DNA"/>
</dbReference>
<evidence type="ECO:0000256" key="1">
    <source>
        <dbReference type="PROSITE-ProRule" id="PRU00076"/>
    </source>
</evidence>
<reference evidence="4" key="1">
    <citation type="submission" date="2012-02" db="EMBL/GenBank/DDBJ databases">
        <title>Genome sequencing of Giardia lamblia Genotypes A2 and B isolates (DH and GS) and comparative analysis with the genomes of Genotypes A1 and E (WB and Pig).</title>
        <authorList>
            <person name="Adam R."/>
            <person name="Dahlstrom E."/>
            <person name="Martens C."/>
            <person name="Bruno D."/>
            <person name="Barbian K."/>
            <person name="Porcella S.F."/>
            <person name="Nash T."/>
        </authorList>
    </citation>
    <scope>NUCLEOTIDE SEQUENCE</scope>
    <source>
        <strain evidence="4">GS</strain>
    </source>
</reference>
<accession>V6TU20</accession>
<dbReference type="SMART" id="SM00181">
    <property type="entry name" value="EGF"/>
    <property type="match status" value="5"/>
</dbReference>
<name>V6TU20_GIAIN</name>
<comment type="caution">
    <text evidence="1">Lacks conserved residue(s) required for the propagation of feature annotation.</text>
</comment>
<dbReference type="PROSITE" id="PS01186">
    <property type="entry name" value="EGF_2"/>
    <property type="match status" value="1"/>
</dbReference>
<feature type="disulfide bond" evidence="1">
    <location>
        <begin position="113"/>
        <end position="122"/>
    </location>
</feature>
<keyword evidence="1" id="KW-1015">Disulfide bond</keyword>